<comment type="similarity">
    <text evidence="4 9 10">Belongs to the HisA/HisF family.</text>
</comment>
<dbReference type="AlphaFoldDB" id="A0A557RMJ8"/>
<keyword evidence="8 9" id="KW-0413">Isomerase</keyword>
<dbReference type="SUPFAM" id="SSF51366">
    <property type="entry name" value="Ribulose-phoshate binding barrel"/>
    <property type="match status" value="1"/>
</dbReference>
<dbReference type="GO" id="GO:0003949">
    <property type="term" value="F:1-(5-phosphoribosyl)-5-[(5-phosphoribosylamino)methylideneamino]imidazole-4-carboxamide isomerase activity"/>
    <property type="evidence" value="ECO:0007669"/>
    <property type="project" value="UniProtKB-UniRule"/>
</dbReference>
<dbReference type="InterPro" id="IPR006062">
    <property type="entry name" value="His_biosynth"/>
</dbReference>
<evidence type="ECO:0000256" key="5">
    <source>
        <dbReference type="ARBA" id="ARBA00022490"/>
    </source>
</evidence>
<dbReference type="PANTHER" id="PTHR43090">
    <property type="entry name" value="1-(5-PHOSPHORIBOSYL)-5-[(5-PHOSPHORIBOSYLAMINO)METHYLIDENEAMINO] IMIDAZOLE-4-CARBOXAMIDE ISOMERASE"/>
    <property type="match status" value="1"/>
</dbReference>
<evidence type="ECO:0000256" key="8">
    <source>
        <dbReference type="ARBA" id="ARBA00023235"/>
    </source>
</evidence>
<feature type="active site" description="Proton donor" evidence="9">
    <location>
        <position position="130"/>
    </location>
</feature>
<feature type="active site" description="Proton acceptor" evidence="9">
    <location>
        <position position="8"/>
    </location>
</feature>
<dbReference type="CDD" id="cd04732">
    <property type="entry name" value="HisA"/>
    <property type="match status" value="1"/>
</dbReference>
<dbReference type="InterPro" id="IPR006063">
    <property type="entry name" value="HisA_bact_arch"/>
</dbReference>
<evidence type="ECO:0000256" key="2">
    <source>
        <dbReference type="ARBA" id="ARBA00004496"/>
    </source>
</evidence>
<evidence type="ECO:0000256" key="1">
    <source>
        <dbReference type="ARBA" id="ARBA00000901"/>
    </source>
</evidence>
<organism evidence="12 13">
    <name type="scientific">Spiribacter aquaticus</name>
    <dbReference type="NCBI Taxonomy" id="1935996"/>
    <lineage>
        <taxon>Bacteria</taxon>
        <taxon>Pseudomonadati</taxon>
        <taxon>Pseudomonadota</taxon>
        <taxon>Gammaproteobacteria</taxon>
        <taxon>Chromatiales</taxon>
        <taxon>Ectothiorhodospiraceae</taxon>
        <taxon>Spiribacter</taxon>
    </lineage>
</organism>
<keyword evidence="5 9" id="KW-0963">Cytoplasm</keyword>
<evidence type="ECO:0000256" key="4">
    <source>
        <dbReference type="ARBA" id="ARBA00009667"/>
    </source>
</evidence>
<evidence type="ECO:0000256" key="7">
    <source>
        <dbReference type="ARBA" id="ARBA00023102"/>
    </source>
</evidence>
<accession>A0A557RMJ8</accession>
<dbReference type="GO" id="GO:0005737">
    <property type="term" value="C:cytoplasm"/>
    <property type="evidence" value="ECO:0007669"/>
    <property type="project" value="UniProtKB-SubCell"/>
</dbReference>
<dbReference type="GO" id="GO:0000105">
    <property type="term" value="P:L-histidine biosynthetic process"/>
    <property type="evidence" value="ECO:0007669"/>
    <property type="project" value="UniProtKB-UniRule"/>
</dbReference>
<dbReference type="InterPro" id="IPR023016">
    <property type="entry name" value="HisA/PriA"/>
</dbReference>
<reference evidence="12 13" key="1">
    <citation type="submission" date="2019-07" db="EMBL/GenBank/DDBJ databases">
        <title>Reclasification of Spiribacter aquaticus.</title>
        <authorList>
            <person name="Leon M.J."/>
            <person name="Sanchez-Porro C."/>
            <person name="Ventosa A."/>
        </authorList>
    </citation>
    <scope>NUCLEOTIDE SEQUENCE [LARGE SCALE GENOMIC DNA]</scope>
    <source>
        <strain evidence="12 13">SP30</strain>
    </source>
</reference>
<keyword evidence="7 9" id="KW-0368">Histidine biosynthesis</keyword>
<gene>
    <name evidence="9 12" type="primary">hisA</name>
    <name evidence="12" type="ORF">FPL11_01340</name>
</gene>
<comment type="pathway">
    <text evidence="3 9 11">Amino-acid biosynthesis; L-histidine biosynthesis; L-histidine from 5-phospho-alpha-D-ribose 1-diphosphate: step 4/9.</text>
</comment>
<protein>
    <recommendedName>
        <fullName evidence="9 11">1-(5-phosphoribosyl)-5-[(5-phosphoribosylamino)methylideneamino] imidazole-4-carboxamide isomerase</fullName>
        <ecNumber evidence="9 11">5.3.1.16</ecNumber>
    </recommendedName>
    <alternativeName>
        <fullName evidence="9">Phosphoribosylformimino-5-aminoimidazole carboxamide ribotide isomerase</fullName>
    </alternativeName>
</protein>
<keyword evidence="13" id="KW-1185">Reference proteome</keyword>
<evidence type="ECO:0000256" key="10">
    <source>
        <dbReference type="RuleBase" id="RU003657"/>
    </source>
</evidence>
<dbReference type="InterPro" id="IPR013785">
    <property type="entry name" value="Aldolase_TIM"/>
</dbReference>
<dbReference type="HAMAP" id="MF_01014">
    <property type="entry name" value="HisA"/>
    <property type="match status" value="1"/>
</dbReference>
<dbReference type="PANTHER" id="PTHR43090:SF2">
    <property type="entry name" value="1-(5-PHOSPHORIBOSYL)-5-[(5-PHOSPHORIBOSYLAMINO)METHYLIDENEAMINO] IMIDAZOLE-4-CARBOXAMIDE ISOMERASE"/>
    <property type="match status" value="1"/>
</dbReference>
<comment type="catalytic activity">
    <reaction evidence="1 9 11">
        <text>1-(5-phospho-beta-D-ribosyl)-5-[(5-phospho-beta-D-ribosylamino)methylideneamino]imidazole-4-carboxamide = 5-[(5-phospho-1-deoxy-D-ribulos-1-ylimino)methylamino]-1-(5-phospho-beta-D-ribosyl)imidazole-4-carboxamide</text>
        <dbReference type="Rhea" id="RHEA:15469"/>
        <dbReference type="ChEBI" id="CHEBI:58435"/>
        <dbReference type="ChEBI" id="CHEBI:58525"/>
        <dbReference type="EC" id="5.3.1.16"/>
    </reaction>
</comment>
<comment type="subcellular location">
    <subcellularLocation>
        <location evidence="2 9 11">Cytoplasm</location>
    </subcellularLocation>
</comment>
<evidence type="ECO:0000256" key="6">
    <source>
        <dbReference type="ARBA" id="ARBA00022605"/>
    </source>
</evidence>
<dbReference type="Gene3D" id="3.20.20.70">
    <property type="entry name" value="Aldolase class I"/>
    <property type="match status" value="1"/>
</dbReference>
<comment type="caution">
    <text evidence="12">The sequence shown here is derived from an EMBL/GenBank/DDBJ whole genome shotgun (WGS) entry which is preliminary data.</text>
</comment>
<dbReference type="InterPro" id="IPR011060">
    <property type="entry name" value="RibuloseP-bd_barrel"/>
</dbReference>
<dbReference type="EMBL" id="VMKP01000001">
    <property type="protein sequence ID" value="TVO66362.1"/>
    <property type="molecule type" value="Genomic_DNA"/>
</dbReference>
<dbReference type="Pfam" id="PF00977">
    <property type="entry name" value="His_biosynth"/>
    <property type="match status" value="1"/>
</dbReference>
<dbReference type="EC" id="5.3.1.16" evidence="9 11"/>
<dbReference type="FunFam" id="3.20.20.70:FF:000009">
    <property type="entry name" value="1-(5-phosphoribosyl)-5-[(5-phosphoribosylamino)methylideneamino] imidazole-4-carboxamide isomerase"/>
    <property type="match status" value="1"/>
</dbReference>
<dbReference type="RefSeq" id="WP_144346919.1">
    <property type="nucleotide sequence ID" value="NZ_VMKP01000001.1"/>
</dbReference>
<dbReference type="UniPathway" id="UPA00031">
    <property type="reaction ID" value="UER00009"/>
</dbReference>
<evidence type="ECO:0000256" key="9">
    <source>
        <dbReference type="HAMAP-Rule" id="MF_01014"/>
    </source>
</evidence>
<dbReference type="GO" id="GO:0000162">
    <property type="term" value="P:L-tryptophan biosynthetic process"/>
    <property type="evidence" value="ECO:0007669"/>
    <property type="project" value="TreeGrafter"/>
</dbReference>
<evidence type="ECO:0000256" key="3">
    <source>
        <dbReference type="ARBA" id="ARBA00005133"/>
    </source>
</evidence>
<dbReference type="NCBIfam" id="NF010112">
    <property type="entry name" value="PRK13585.1"/>
    <property type="match status" value="1"/>
</dbReference>
<dbReference type="InterPro" id="IPR044524">
    <property type="entry name" value="Isoase_HisA-like"/>
</dbReference>
<evidence type="ECO:0000256" key="11">
    <source>
        <dbReference type="RuleBase" id="RU003658"/>
    </source>
</evidence>
<dbReference type="NCBIfam" id="TIGR00007">
    <property type="entry name" value="1-(5-phosphoribosyl)-5-[(5-phosphoribosylamino)methylideneamino]imidazole-4-carboxamide isomerase"/>
    <property type="match status" value="1"/>
</dbReference>
<proteinExistence type="inferred from homology"/>
<sequence length="247" mass="26227">MQLIPAIDLKDGKCVRLRQGRMVDETVFSDDPLAVADRWVEAGARRLHLVDLDGALAGFPVNADLIGRIAEAHPGIEVQVGGGLRSFEVIQTYLDVGVDYVIIGTQAVRTPSFVDDACLEFPGRIMVGLDAREGRVATDGWESVSTLTASDLARRFEDAGVDSIVFTDIGRDGMMRGSNVEATAELARAIDIPVIASGGVTGLDDVRELCRVADSGISGAIVGRALYEGSIDLAEAQRLADETVGGR</sequence>
<name>A0A557RMJ8_9GAMM</name>
<dbReference type="Proteomes" id="UP000316688">
    <property type="component" value="Unassembled WGS sequence"/>
</dbReference>
<keyword evidence="6 9" id="KW-0028">Amino-acid biosynthesis</keyword>
<evidence type="ECO:0000313" key="13">
    <source>
        <dbReference type="Proteomes" id="UP000316688"/>
    </source>
</evidence>
<evidence type="ECO:0000313" key="12">
    <source>
        <dbReference type="EMBL" id="TVO66362.1"/>
    </source>
</evidence>